<evidence type="ECO:0000313" key="3">
    <source>
        <dbReference type="Proteomes" id="UP000008838"/>
    </source>
</evidence>
<evidence type="ECO:0000256" key="1">
    <source>
        <dbReference type="SAM" id="MobiDB-lite"/>
    </source>
</evidence>
<dbReference type="InterPro" id="IPR021391">
    <property type="entry name" value="DUF3027"/>
</dbReference>
<dbReference type="AlphaFoldDB" id="B2GFN9"/>
<organism evidence="2 3">
    <name type="scientific">Kocuria rhizophila (strain ATCC 9341 / DSM 348 / NBRC 103217 / DC2201)</name>
    <dbReference type="NCBI Taxonomy" id="378753"/>
    <lineage>
        <taxon>Bacteria</taxon>
        <taxon>Bacillati</taxon>
        <taxon>Actinomycetota</taxon>
        <taxon>Actinomycetes</taxon>
        <taxon>Micrococcales</taxon>
        <taxon>Micrococcaceae</taxon>
        <taxon>Kocuria</taxon>
    </lineage>
</organism>
<protein>
    <recommendedName>
        <fullName evidence="4">DUF3027 domain-containing protein</fullName>
    </recommendedName>
</protein>
<dbReference type="Pfam" id="PF11228">
    <property type="entry name" value="DUF3027"/>
    <property type="match status" value="1"/>
</dbReference>
<feature type="compositionally biased region" description="Low complexity" evidence="1">
    <location>
        <begin position="196"/>
        <end position="211"/>
    </location>
</feature>
<reference evidence="2 3" key="1">
    <citation type="journal article" date="2008" name="J. Bacteriol.">
        <title>Complete genome sequence of the soil actinomycete Kocuria rhizophila.</title>
        <authorList>
            <person name="Takarada H."/>
            <person name="Sekine M."/>
            <person name="Kosugi H."/>
            <person name="Matsuo Y."/>
            <person name="Fujisawa T."/>
            <person name="Omata S."/>
            <person name="Kishi E."/>
            <person name="Shimizu A."/>
            <person name="Tsukatani N."/>
            <person name="Tanikawa S."/>
            <person name="Fujita N."/>
            <person name="Harayama S."/>
        </authorList>
    </citation>
    <scope>NUCLEOTIDE SEQUENCE [LARGE SCALE GENOMIC DNA]</scope>
    <source>
        <strain evidence="3">ATCC 9341 / DSM 348 / NBRC 103217 / DC2201</strain>
    </source>
</reference>
<accession>B2GFN9</accession>
<dbReference type="eggNOG" id="ENOG502ZBU7">
    <property type="taxonomic scope" value="Bacteria"/>
</dbReference>
<evidence type="ECO:0000313" key="2">
    <source>
        <dbReference type="EMBL" id="BAG30177.1"/>
    </source>
</evidence>
<dbReference type="EMBL" id="AP009152">
    <property type="protein sequence ID" value="BAG30177.1"/>
    <property type="molecule type" value="Genomic_DNA"/>
</dbReference>
<keyword evidence="3" id="KW-1185">Reference proteome</keyword>
<dbReference type="STRING" id="378753.KRH_18300"/>
<dbReference type="KEGG" id="krh:KRH_18300"/>
<evidence type="ECO:0008006" key="4">
    <source>
        <dbReference type="Google" id="ProtNLM"/>
    </source>
</evidence>
<feature type="region of interest" description="Disordered" evidence="1">
    <location>
        <begin position="171"/>
        <end position="227"/>
    </location>
</feature>
<feature type="compositionally biased region" description="Polar residues" evidence="1">
    <location>
        <begin position="1"/>
        <end position="12"/>
    </location>
</feature>
<feature type="compositionally biased region" description="Low complexity" evidence="1">
    <location>
        <begin position="38"/>
        <end position="60"/>
    </location>
</feature>
<dbReference type="Proteomes" id="UP000008838">
    <property type="component" value="Chromosome"/>
</dbReference>
<proteinExistence type="predicted"/>
<gene>
    <name evidence="2" type="ordered locus">KRH_18300</name>
</gene>
<name>B2GFN9_KOCRD</name>
<dbReference type="HOGENOM" id="CLU_106246_0_0_11"/>
<sequence length="227" mass="23139">MEQQNEQSTGERGSQGEASPEARQDAPGAVVGTPPTDAVGADTAPAEEAAATSGRAARATTRPRTRTRAAKQDAVLTAAVDLAREAVVAGAHDARGIGEHLGVRVQEDRLLTHLFDCTLPGYPGWTWYATVARAPRSKHVTVCESGLLSGPGSLLAPPWVPWEERMQAINEQGGQDDDAARPAESGTAGSNGDARGGSAETGASAGASGAPGTDGERTETSEDGASS</sequence>
<feature type="region of interest" description="Disordered" evidence="1">
    <location>
        <begin position="1"/>
        <end position="71"/>
    </location>
</feature>